<dbReference type="Gene3D" id="3.50.50.60">
    <property type="entry name" value="FAD/NAD(P)-binding domain"/>
    <property type="match status" value="1"/>
</dbReference>
<dbReference type="SUPFAM" id="SSF51905">
    <property type="entry name" value="FAD/NAD(P)-binding domain"/>
    <property type="match status" value="1"/>
</dbReference>
<dbReference type="EMBL" id="HBIX01020586">
    <property type="protein sequence ID" value="CAE0721727.1"/>
    <property type="molecule type" value="Transcribed_RNA"/>
</dbReference>
<dbReference type="GO" id="GO:0016491">
    <property type="term" value="F:oxidoreductase activity"/>
    <property type="evidence" value="ECO:0007669"/>
    <property type="project" value="InterPro"/>
</dbReference>
<protein>
    <recommendedName>
        <fullName evidence="2">Amine oxidase domain-containing protein</fullName>
    </recommendedName>
</protein>
<dbReference type="PANTHER" id="PTHR10742:SF410">
    <property type="entry name" value="LYSINE-SPECIFIC HISTONE DEMETHYLASE 2"/>
    <property type="match status" value="1"/>
</dbReference>
<dbReference type="InterPro" id="IPR050281">
    <property type="entry name" value="Flavin_monoamine_oxidase"/>
</dbReference>
<dbReference type="Pfam" id="PF01593">
    <property type="entry name" value="Amino_oxidase"/>
    <property type="match status" value="1"/>
</dbReference>
<dbReference type="AlphaFoldDB" id="A0A7S4ELM5"/>
<dbReference type="Pfam" id="PF13450">
    <property type="entry name" value="NAD_binding_8"/>
    <property type="match status" value="1"/>
</dbReference>
<dbReference type="PANTHER" id="PTHR10742">
    <property type="entry name" value="FLAVIN MONOAMINE OXIDASE"/>
    <property type="match status" value="1"/>
</dbReference>
<dbReference type="InterPro" id="IPR002937">
    <property type="entry name" value="Amino_oxidase"/>
</dbReference>
<evidence type="ECO:0000256" key="1">
    <source>
        <dbReference type="SAM" id="MobiDB-lite"/>
    </source>
</evidence>
<organism evidence="3">
    <name type="scientific">Pseudo-nitzschia australis</name>
    <dbReference type="NCBI Taxonomy" id="44445"/>
    <lineage>
        <taxon>Eukaryota</taxon>
        <taxon>Sar</taxon>
        <taxon>Stramenopiles</taxon>
        <taxon>Ochrophyta</taxon>
        <taxon>Bacillariophyta</taxon>
        <taxon>Bacillariophyceae</taxon>
        <taxon>Bacillariophycidae</taxon>
        <taxon>Bacillariales</taxon>
        <taxon>Bacillariaceae</taxon>
        <taxon>Pseudo-nitzschia</taxon>
    </lineage>
</organism>
<dbReference type="SUPFAM" id="SSF54373">
    <property type="entry name" value="FAD-linked reductases, C-terminal domain"/>
    <property type="match status" value="1"/>
</dbReference>
<feature type="region of interest" description="Disordered" evidence="1">
    <location>
        <begin position="306"/>
        <end position="325"/>
    </location>
</feature>
<dbReference type="Gene3D" id="3.90.660.10">
    <property type="match status" value="1"/>
</dbReference>
<name>A0A7S4ELM5_9STRA</name>
<evidence type="ECO:0000313" key="3">
    <source>
        <dbReference type="EMBL" id="CAE0721727.1"/>
    </source>
</evidence>
<dbReference type="InterPro" id="IPR036188">
    <property type="entry name" value="FAD/NAD-bd_sf"/>
</dbReference>
<feature type="compositionally biased region" description="Low complexity" evidence="1">
    <location>
        <begin position="216"/>
        <end position="232"/>
    </location>
</feature>
<evidence type="ECO:0000259" key="2">
    <source>
        <dbReference type="Pfam" id="PF01593"/>
    </source>
</evidence>
<reference evidence="3" key="1">
    <citation type="submission" date="2021-01" db="EMBL/GenBank/DDBJ databases">
        <authorList>
            <person name="Corre E."/>
            <person name="Pelletier E."/>
            <person name="Niang G."/>
            <person name="Scheremetjew M."/>
            <person name="Finn R."/>
            <person name="Kale V."/>
            <person name="Holt S."/>
            <person name="Cochrane G."/>
            <person name="Meng A."/>
            <person name="Brown T."/>
            <person name="Cohen L."/>
        </authorList>
    </citation>
    <scope>NUCLEOTIDE SEQUENCE</scope>
    <source>
        <strain evidence="3">10249 10 AB</strain>
    </source>
</reference>
<feature type="region of interest" description="Disordered" evidence="1">
    <location>
        <begin position="215"/>
        <end position="235"/>
    </location>
</feature>
<proteinExistence type="predicted"/>
<accession>A0A7S4ELM5</accession>
<gene>
    <name evidence="3" type="ORF">PAUS00366_LOCUS14482</name>
</gene>
<sequence length="518" mass="56939">MPVCPPIPRKNDPLVQEFLAKHSNSNKQDQDAATKQKPIVIIGAGATGVFAAASLERMGITNYLVLEASDRIGGRLKDTTGVVKSVLGSSSTHSSSSNDNETDATAGSLFLNGDIALDLGAEWIHANNGQKVVEDMLVFNSDDYREQQAQQGQENSYAINSNKRFSPLLEDSNFIAYNPTWYFRQRKVSVLQWVYQETKWNRSTWFQYLNESLIDSSSSSPSESETANATSSYNYNDDSTLVPMDKIRLNAPVTNMVYNSNNSDGNRFSTITLDIANGNGTEQIVASKVICTIPLAVLKTKLPTATAPQPDSVSSSSSSPFFQPPLSKHKAEAIERVRMPGGYRILFEMETKFYPDVTSYDTLWSGLWSGRLGQGDLTLVYDPLYGKTTTQTQNHHSVLAFVAIGPHHAALSEDSNNTDDTLVRDALQKIDELFDGRGSTNYRSHVIQNWTREPYVLGAYSFDDATKQDRIALGGSEYDGNLLFAGEHTSSDFFSMVTGAAMEGRRAAVEAVTGKRSS</sequence>
<feature type="domain" description="Amine oxidase" evidence="2">
    <location>
        <begin position="245"/>
        <end position="510"/>
    </location>
</feature>
<feature type="compositionally biased region" description="Low complexity" evidence="1">
    <location>
        <begin position="308"/>
        <end position="325"/>
    </location>
</feature>